<dbReference type="AlphaFoldDB" id="X0RL14"/>
<gene>
    <name evidence="1" type="ORF">S01H1_04914</name>
</gene>
<comment type="caution">
    <text evidence="1">The sequence shown here is derived from an EMBL/GenBank/DDBJ whole genome shotgun (WGS) entry which is preliminary data.</text>
</comment>
<reference evidence="1" key="1">
    <citation type="journal article" date="2014" name="Front. Microbiol.">
        <title>High frequency of phylogenetically diverse reductive dehalogenase-homologous genes in deep subseafloor sedimentary metagenomes.</title>
        <authorList>
            <person name="Kawai M."/>
            <person name="Futagami T."/>
            <person name="Toyoda A."/>
            <person name="Takaki Y."/>
            <person name="Nishi S."/>
            <person name="Hori S."/>
            <person name="Arai W."/>
            <person name="Tsubouchi T."/>
            <person name="Morono Y."/>
            <person name="Uchiyama I."/>
            <person name="Ito T."/>
            <person name="Fujiyama A."/>
            <person name="Inagaki F."/>
            <person name="Takami H."/>
        </authorList>
    </citation>
    <scope>NUCLEOTIDE SEQUENCE</scope>
    <source>
        <strain evidence="1">Expedition CK06-06</strain>
    </source>
</reference>
<accession>X0RL14</accession>
<dbReference type="EMBL" id="BARS01002569">
    <property type="protein sequence ID" value="GAF69463.1"/>
    <property type="molecule type" value="Genomic_DNA"/>
</dbReference>
<name>X0RL14_9ZZZZ</name>
<proteinExistence type="predicted"/>
<evidence type="ECO:0000313" key="1">
    <source>
        <dbReference type="EMBL" id="GAF69463.1"/>
    </source>
</evidence>
<organism evidence="1">
    <name type="scientific">marine sediment metagenome</name>
    <dbReference type="NCBI Taxonomy" id="412755"/>
    <lineage>
        <taxon>unclassified sequences</taxon>
        <taxon>metagenomes</taxon>
        <taxon>ecological metagenomes</taxon>
    </lineage>
</organism>
<sequence length="79" mass="9454">MAVVESVGLLAKLAIAVLERTNPKLTRWARNVKALDWAEKYIFYNEDKVIGALDDERKSHMEREIRKLKWYRKQFFKNN</sequence>
<protein>
    <submittedName>
        <fullName evidence="1">Uncharacterized protein</fullName>
    </submittedName>
</protein>